<dbReference type="PANTHER" id="PTHR10009:SF18">
    <property type="entry name" value="PROTEIN YELLOW-LIKE PROTEIN"/>
    <property type="match status" value="1"/>
</dbReference>
<name>A0A447L076_SEROD</name>
<evidence type="ECO:0000256" key="2">
    <source>
        <dbReference type="ARBA" id="ARBA00022525"/>
    </source>
</evidence>
<dbReference type="Pfam" id="PF03022">
    <property type="entry name" value="MRJP"/>
    <property type="match status" value="1"/>
</dbReference>
<evidence type="ECO:0000256" key="3">
    <source>
        <dbReference type="SAM" id="SignalP"/>
    </source>
</evidence>
<dbReference type="KEGG" id="sof:NCTC11214_04784"/>
<keyword evidence="2" id="KW-0964">Secreted</keyword>
<organism evidence="4 5">
    <name type="scientific">Serratia odorifera</name>
    <dbReference type="NCBI Taxonomy" id="618"/>
    <lineage>
        <taxon>Bacteria</taxon>
        <taxon>Pseudomonadati</taxon>
        <taxon>Pseudomonadota</taxon>
        <taxon>Gammaproteobacteria</taxon>
        <taxon>Enterobacterales</taxon>
        <taxon>Yersiniaceae</taxon>
        <taxon>Serratia</taxon>
    </lineage>
</organism>
<comment type="subcellular location">
    <subcellularLocation>
        <location evidence="1">Secreted</location>
    </subcellularLocation>
</comment>
<feature type="signal peptide" evidence="3">
    <location>
        <begin position="1"/>
        <end position="28"/>
    </location>
</feature>
<evidence type="ECO:0000256" key="1">
    <source>
        <dbReference type="ARBA" id="ARBA00004613"/>
    </source>
</evidence>
<dbReference type="InterPro" id="IPR017996">
    <property type="entry name" value="MRJP/yellow-related"/>
</dbReference>
<dbReference type="Gene3D" id="2.120.10.30">
    <property type="entry name" value="TolB, C-terminal domain"/>
    <property type="match status" value="1"/>
</dbReference>
<accession>A0A447L076</accession>
<dbReference type="PANTHER" id="PTHR10009">
    <property type="entry name" value="PROTEIN YELLOW-RELATED"/>
    <property type="match status" value="1"/>
</dbReference>
<dbReference type="AlphaFoldDB" id="A0A447L076"/>
<keyword evidence="3" id="KW-0732">Signal</keyword>
<dbReference type="SUPFAM" id="SSF63829">
    <property type="entry name" value="Calcium-dependent phosphotriesterase"/>
    <property type="match status" value="1"/>
</dbReference>
<dbReference type="GO" id="GO:0005576">
    <property type="term" value="C:extracellular region"/>
    <property type="evidence" value="ECO:0007669"/>
    <property type="project" value="UniProtKB-SubCell"/>
</dbReference>
<evidence type="ECO:0000313" key="4">
    <source>
        <dbReference type="EMBL" id="VDZ64064.1"/>
    </source>
</evidence>
<dbReference type="Proteomes" id="UP000281391">
    <property type="component" value="Chromosome"/>
</dbReference>
<proteinExistence type="predicted"/>
<dbReference type="EMBL" id="LR134117">
    <property type="protein sequence ID" value="VDZ64064.1"/>
    <property type="molecule type" value="Genomic_DNA"/>
</dbReference>
<reference evidence="4 5" key="1">
    <citation type="submission" date="2018-12" db="EMBL/GenBank/DDBJ databases">
        <authorList>
            <consortium name="Pathogen Informatics"/>
        </authorList>
    </citation>
    <scope>NUCLEOTIDE SEQUENCE [LARGE SCALE GENOMIC DNA]</scope>
    <source>
        <strain evidence="4 5">NCTC11214</strain>
    </source>
</reference>
<feature type="chain" id="PRO_5019461486" evidence="3">
    <location>
        <begin position="29"/>
        <end position="399"/>
    </location>
</feature>
<dbReference type="RefSeq" id="WP_004963926.1">
    <property type="nucleotide sequence ID" value="NZ_JAQMZQ010000001.1"/>
</dbReference>
<sequence length="399" mass="42824">MKKISITKTLLRAAIGLALAGTSISTLALSTHQVAALEQLASDRTVGETEIVATFRGAMPTGVTVTETGRIFVNFPRWGDDVPFTVAEVKNNEVIPYPNAKINQAVNSQPRSHFLSVQSVVADGQGKLWVLDTAAPKFSKPVDGGAKLVAIDLNTNKVVKTIVLHNDVVLPTTYVNDVRFDYRVGKAGMAYITDSSLSGTGGIIVVDLDSGKAVRRLTGDRSTSPEQGFVPVVEGETLLQRNSNGDTAPFSVASDGIALSADGKTLYYSPLSGRHLFSISTEMLRDPNVTEQQLSAAVKDLGEKGASDGLEADATGAVYAGDYERNAIRKMDKTGNWTTIAHGPHILWPDTLSIGPDGYLYFTVNQLHRQPGFHMGKDKRQKPYALLRVKINAAPASTK</sequence>
<gene>
    <name evidence="4" type="ORF">NCTC11214_04784</name>
</gene>
<evidence type="ECO:0000313" key="5">
    <source>
        <dbReference type="Proteomes" id="UP000281391"/>
    </source>
</evidence>
<protein>
    <submittedName>
        <fullName evidence="4">Gluconolactonase</fullName>
    </submittedName>
</protein>
<dbReference type="InterPro" id="IPR011042">
    <property type="entry name" value="6-blade_b-propeller_TolB-like"/>
</dbReference>